<name>A0A0A9GX15_ARUDO</name>
<organism evidence="1">
    <name type="scientific">Arundo donax</name>
    <name type="common">Giant reed</name>
    <name type="synonym">Donax arundinaceus</name>
    <dbReference type="NCBI Taxonomy" id="35708"/>
    <lineage>
        <taxon>Eukaryota</taxon>
        <taxon>Viridiplantae</taxon>
        <taxon>Streptophyta</taxon>
        <taxon>Embryophyta</taxon>
        <taxon>Tracheophyta</taxon>
        <taxon>Spermatophyta</taxon>
        <taxon>Magnoliopsida</taxon>
        <taxon>Liliopsida</taxon>
        <taxon>Poales</taxon>
        <taxon>Poaceae</taxon>
        <taxon>PACMAD clade</taxon>
        <taxon>Arundinoideae</taxon>
        <taxon>Arundineae</taxon>
        <taxon>Arundo</taxon>
    </lineage>
</organism>
<dbReference type="AlphaFoldDB" id="A0A0A9GX15"/>
<dbReference type="EMBL" id="GBRH01172778">
    <property type="protein sequence ID" value="JAE25118.1"/>
    <property type="molecule type" value="Transcribed_RNA"/>
</dbReference>
<protein>
    <submittedName>
        <fullName evidence="1">Uncharacterized protein</fullName>
    </submittedName>
</protein>
<reference evidence="1" key="2">
    <citation type="journal article" date="2015" name="Data Brief">
        <title>Shoot transcriptome of the giant reed, Arundo donax.</title>
        <authorList>
            <person name="Barrero R.A."/>
            <person name="Guerrero F.D."/>
            <person name="Moolhuijzen P."/>
            <person name="Goolsby J.A."/>
            <person name="Tidwell J."/>
            <person name="Bellgard S.E."/>
            <person name="Bellgard M.I."/>
        </authorList>
    </citation>
    <scope>NUCLEOTIDE SEQUENCE</scope>
    <source>
        <tissue evidence="1">Shoot tissue taken approximately 20 cm above the soil surface</tissue>
    </source>
</reference>
<accession>A0A0A9GX15</accession>
<sequence>MSFILKTFGNTQVIDIHWSSVIKINATMLNRSTD</sequence>
<evidence type="ECO:0000313" key="1">
    <source>
        <dbReference type="EMBL" id="JAE25118.1"/>
    </source>
</evidence>
<reference evidence="1" key="1">
    <citation type="submission" date="2014-09" db="EMBL/GenBank/DDBJ databases">
        <authorList>
            <person name="Magalhaes I.L.F."/>
            <person name="Oliveira U."/>
            <person name="Santos F.R."/>
            <person name="Vidigal T.H.D.A."/>
            <person name="Brescovit A.D."/>
            <person name="Santos A.J."/>
        </authorList>
    </citation>
    <scope>NUCLEOTIDE SEQUENCE</scope>
    <source>
        <tissue evidence="1">Shoot tissue taken approximately 20 cm above the soil surface</tissue>
    </source>
</reference>
<proteinExistence type="predicted"/>